<dbReference type="InterPro" id="IPR002589">
    <property type="entry name" value="Macro_dom"/>
</dbReference>
<dbReference type="GO" id="GO:0140293">
    <property type="term" value="F:ADP-ribosylglutamate hydrolase activity"/>
    <property type="evidence" value="ECO:0007669"/>
    <property type="project" value="TreeGrafter"/>
</dbReference>
<feature type="region of interest" description="Disordered" evidence="1">
    <location>
        <begin position="1"/>
        <end position="21"/>
    </location>
</feature>
<dbReference type="Pfam" id="PF01661">
    <property type="entry name" value="Macro"/>
    <property type="match status" value="1"/>
</dbReference>
<dbReference type="GO" id="GO:0140291">
    <property type="term" value="P:peptidyl-glutamate ADP-deribosylation"/>
    <property type="evidence" value="ECO:0007669"/>
    <property type="project" value="TreeGrafter"/>
</dbReference>
<feature type="region of interest" description="Disordered" evidence="1">
    <location>
        <begin position="260"/>
        <end position="515"/>
    </location>
</feature>
<feature type="compositionally biased region" description="Acidic residues" evidence="1">
    <location>
        <begin position="453"/>
        <end position="462"/>
    </location>
</feature>
<dbReference type="Proteomes" id="UP001163046">
    <property type="component" value="Unassembled WGS sequence"/>
</dbReference>
<sequence>MSCMVNYGKRKSPEASTENVNKSPWSKFDDLPIEEKRKHYKCGPDYLTLKKIQTWPEYRQEHLYAIYGKKGKTSDKAFDVNENLNGKLSLWQGDITMLEIDAIVNAANNSLLGGGGVDGCIHRAAVQLLDRNVQLLMVVIQEMQNHIRAQVTSQVCHSYCWTDWKTRRSLKSCYKKCLHLVKKHGIRSVAFCCISTGIYGYPIYDASCVALNTVRKWLEHEDEEGNKNADLVDRIIFCVFLGGDLDVFNHLLPIYFPSSDKHDTERESSAHPSADKHDTEHESSSHPSADKHDTERESSGHPSSDKHDTEHEISRHPSADKHDTEHESSGRPSADKHDTEHESSGRPSADKHDTEHESSGRPSADKHDTEHESSGRPSADKHDTEHESSGRPSADKHDTEHESSGRPSADKHDTEHESSSQQGDREEEKDIDEKDALQTAGERETIEKHNKEEEPEAIEIDEEQIKEGVPDPPKLEDSQDEVTEVDAEEPVNKNLPPNEQDSDMEEKLCDTQEHL</sequence>
<dbReference type="PROSITE" id="PS51154">
    <property type="entry name" value="MACRO"/>
    <property type="match status" value="1"/>
</dbReference>
<keyword evidence="4" id="KW-1185">Reference proteome</keyword>
<dbReference type="AlphaFoldDB" id="A0A9W9Z0N4"/>
<dbReference type="GO" id="GO:0042278">
    <property type="term" value="P:purine nucleoside metabolic process"/>
    <property type="evidence" value="ECO:0007669"/>
    <property type="project" value="TreeGrafter"/>
</dbReference>
<dbReference type="Gene3D" id="3.40.220.10">
    <property type="entry name" value="Leucine Aminopeptidase, subunit E, domain 1"/>
    <property type="match status" value="1"/>
</dbReference>
<accession>A0A9W9Z0N4</accession>
<dbReference type="GO" id="GO:0005654">
    <property type="term" value="C:nucleoplasm"/>
    <property type="evidence" value="ECO:0007669"/>
    <property type="project" value="TreeGrafter"/>
</dbReference>
<name>A0A9W9Z0N4_9CNID</name>
<comment type="caution">
    <text evidence="3">The sequence shown here is derived from an EMBL/GenBank/DDBJ whole genome shotgun (WGS) entry which is preliminary data.</text>
</comment>
<evidence type="ECO:0000313" key="3">
    <source>
        <dbReference type="EMBL" id="KAJ7371049.1"/>
    </source>
</evidence>
<evidence type="ECO:0000313" key="4">
    <source>
        <dbReference type="Proteomes" id="UP001163046"/>
    </source>
</evidence>
<reference evidence="3" key="1">
    <citation type="submission" date="2023-01" db="EMBL/GenBank/DDBJ databases">
        <title>Genome assembly of the deep-sea coral Lophelia pertusa.</title>
        <authorList>
            <person name="Herrera S."/>
            <person name="Cordes E."/>
        </authorList>
    </citation>
    <scope>NUCLEOTIDE SEQUENCE</scope>
    <source>
        <strain evidence="3">USNM1676648</strain>
        <tissue evidence="3">Polyp</tissue>
    </source>
</reference>
<protein>
    <submittedName>
        <fullName evidence="3">O-acetyl-ADP-ribose deacetylase macrod2</fullName>
    </submittedName>
</protein>
<dbReference type="SUPFAM" id="SSF52949">
    <property type="entry name" value="Macro domain-like"/>
    <property type="match status" value="1"/>
</dbReference>
<feature type="domain" description="Macro" evidence="2">
    <location>
        <begin position="75"/>
        <end position="256"/>
    </location>
</feature>
<dbReference type="PANTHER" id="PTHR11106">
    <property type="entry name" value="GANGLIOSIDE INDUCED DIFFERENTIATION ASSOCIATED PROTEIN 2-RELATED"/>
    <property type="match status" value="1"/>
</dbReference>
<feature type="compositionally biased region" description="Basic and acidic residues" evidence="1">
    <location>
        <begin position="463"/>
        <end position="477"/>
    </location>
</feature>
<gene>
    <name evidence="3" type="primary">MACROD2</name>
    <name evidence="3" type="ORF">OS493_028212</name>
</gene>
<feature type="compositionally biased region" description="Acidic residues" evidence="1">
    <location>
        <begin position="478"/>
        <end position="489"/>
    </location>
</feature>
<feature type="compositionally biased region" description="Basic and acidic residues" evidence="1">
    <location>
        <begin position="260"/>
        <end position="452"/>
    </location>
</feature>
<proteinExistence type="predicted"/>
<dbReference type="SMART" id="SM00506">
    <property type="entry name" value="A1pp"/>
    <property type="match status" value="1"/>
</dbReference>
<evidence type="ECO:0000259" key="2">
    <source>
        <dbReference type="PROSITE" id="PS51154"/>
    </source>
</evidence>
<organism evidence="3 4">
    <name type="scientific">Desmophyllum pertusum</name>
    <dbReference type="NCBI Taxonomy" id="174260"/>
    <lineage>
        <taxon>Eukaryota</taxon>
        <taxon>Metazoa</taxon>
        <taxon>Cnidaria</taxon>
        <taxon>Anthozoa</taxon>
        <taxon>Hexacorallia</taxon>
        <taxon>Scleractinia</taxon>
        <taxon>Caryophylliina</taxon>
        <taxon>Caryophylliidae</taxon>
        <taxon>Desmophyllum</taxon>
    </lineage>
</organism>
<evidence type="ECO:0000256" key="1">
    <source>
        <dbReference type="SAM" id="MobiDB-lite"/>
    </source>
</evidence>
<dbReference type="GO" id="GO:0006974">
    <property type="term" value="P:DNA damage response"/>
    <property type="evidence" value="ECO:0007669"/>
    <property type="project" value="TreeGrafter"/>
</dbReference>
<feature type="compositionally biased region" description="Basic and acidic residues" evidence="1">
    <location>
        <begin position="505"/>
        <end position="515"/>
    </location>
</feature>
<dbReference type="EMBL" id="MU826852">
    <property type="protein sequence ID" value="KAJ7371049.1"/>
    <property type="molecule type" value="Genomic_DNA"/>
</dbReference>
<dbReference type="PANTHER" id="PTHR11106:SF27">
    <property type="entry name" value="MACRO DOMAIN-CONTAINING PROTEIN"/>
    <property type="match status" value="1"/>
</dbReference>
<dbReference type="InterPro" id="IPR043472">
    <property type="entry name" value="Macro_dom-like"/>
</dbReference>
<dbReference type="OrthoDB" id="6133115at2759"/>